<keyword evidence="1" id="KW-0812">Transmembrane</keyword>
<evidence type="ECO:0000313" key="2">
    <source>
        <dbReference type="EMBL" id="KAK7688299.1"/>
    </source>
</evidence>
<keyword evidence="1" id="KW-1133">Transmembrane helix</keyword>
<feature type="transmembrane region" description="Helical" evidence="1">
    <location>
        <begin position="160"/>
        <end position="181"/>
    </location>
</feature>
<proteinExistence type="predicted"/>
<dbReference type="Pfam" id="PF13450">
    <property type="entry name" value="NAD_binding_8"/>
    <property type="match status" value="1"/>
</dbReference>
<name>A0AAW0GE60_9APHY</name>
<sequence length="185" mass="20514">MPRTVKVAVVGSGLAGLTAAYRLSKVKRLDDVEFEVHLFEKASSLGMDSRSVSLDLPGCEEEYRVDVPMRSFQGGYYPQLIALYKHLGVKFRTTDFSYSFSTLSPSSTGTPLRGENMKTVMIYNGSSGTRGVGIPSSLFPRGILKAEDKLVKYWALTRGYALYFLQTLLVCSFIFVFSYTLSHSA</sequence>
<evidence type="ECO:0008006" key="4">
    <source>
        <dbReference type="Google" id="ProtNLM"/>
    </source>
</evidence>
<dbReference type="InterPro" id="IPR036188">
    <property type="entry name" value="FAD/NAD-bd_sf"/>
</dbReference>
<comment type="caution">
    <text evidence="2">The sequence shown here is derived from an EMBL/GenBank/DDBJ whole genome shotgun (WGS) entry which is preliminary data.</text>
</comment>
<organism evidence="2 3">
    <name type="scientific">Cerrena zonata</name>
    <dbReference type="NCBI Taxonomy" id="2478898"/>
    <lineage>
        <taxon>Eukaryota</taxon>
        <taxon>Fungi</taxon>
        <taxon>Dikarya</taxon>
        <taxon>Basidiomycota</taxon>
        <taxon>Agaricomycotina</taxon>
        <taxon>Agaricomycetes</taxon>
        <taxon>Polyporales</taxon>
        <taxon>Cerrenaceae</taxon>
        <taxon>Cerrena</taxon>
    </lineage>
</organism>
<protein>
    <recommendedName>
        <fullName evidence="4">Flavin-containing monooxygenase</fullName>
    </recommendedName>
</protein>
<dbReference type="EMBL" id="JASBNA010000011">
    <property type="protein sequence ID" value="KAK7688299.1"/>
    <property type="molecule type" value="Genomic_DNA"/>
</dbReference>
<dbReference type="Proteomes" id="UP001385951">
    <property type="component" value="Unassembled WGS sequence"/>
</dbReference>
<dbReference type="AlphaFoldDB" id="A0AAW0GE60"/>
<dbReference type="GO" id="GO:0016491">
    <property type="term" value="F:oxidoreductase activity"/>
    <property type="evidence" value="ECO:0007669"/>
    <property type="project" value="TreeGrafter"/>
</dbReference>
<dbReference type="Gene3D" id="3.50.50.60">
    <property type="entry name" value="FAD/NAD(P)-binding domain"/>
    <property type="match status" value="1"/>
</dbReference>
<accession>A0AAW0GE60</accession>
<evidence type="ECO:0000313" key="3">
    <source>
        <dbReference type="Proteomes" id="UP001385951"/>
    </source>
</evidence>
<dbReference type="PANTHER" id="PTHR42923:SF17">
    <property type="entry name" value="AMINE OXIDASE DOMAIN-CONTAINING PROTEIN"/>
    <property type="match status" value="1"/>
</dbReference>
<dbReference type="InterPro" id="IPR050464">
    <property type="entry name" value="Zeta_carotene_desat/Oxidored"/>
</dbReference>
<gene>
    <name evidence="2" type="ORF">QCA50_008670</name>
</gene>
<dbReference type="PANTHER" id="PTHR42923">
    <property type="entry name" value="PROTOPORPHYRINOGEN OXIDASE"/>
    <property type="match status" value="1"/>
</dbReference>
<dbReference type="SUPFAM" id="SSF51905">
    <property type="entry name" value="FAD/NAD(P)-binding domain"/>
    <property type="match status" value="1"/>
</dbReference>
<reference evidence="2 3" key="1">
    <citation type="submission" date="2022-09" db="EMBL/GenBank/DDBJ databases">
        <authorList>
            <person name="Palmer J.M."/>
        </authorList>
    </citation>
    <scope>NUCLEOTIDE SEQUENCE [LARGE SCALE GENOMIC DNA]</scope>
    <source>
        <strain evidence="2 3">DSM 7382</strain>
    </source>
</reference>
<keyword evidence="1" id="KW-0472">Membrane</keyword>
<keyword evidence="3" id="KW-1185">Reference proteome</keyword>
<evidence type="ECO:0000256" key="1">
    <source>
        <dbReference type="SAM" id="Phobius"/>
    </source>
</evidence>